<evidence type="ECO:0000256" key="4">
    <source>
        <dbReference type="ARBA" id="ARBA00022989"/>
    </source>
</evidence>
<dbReference type="AlphaFoldDB" id="A0A0B1TIR5"/>
<dbReference type="PROSITE" id="PS50026">
    <property type="entry name" value="EGF_3"/>
    <property type="match status" value="2"/>
</dbReference>
<evidence type="ECO:0000256" key="1">
    <source>
        <dbReference type="ARBA" id="ARBA00004370"/>
    </source>
</evidence>
<feature type="domain" description="EGF-like" evidence="10">
    <location>
        <begin position="318"/>
        <end position="355"/>
    </location>
</feature>
<dbReference type="InterPro" id="IPR000742">
    <property type="entry name" value="EGF"/>
</dbReference>
<dbReference type="Pfam" id="PF02210">
    <property type="entry name" value="Laminin_G_2"/>
    <property type="match status" value="4"/>
</dbReference>
<dbReference type="GO" id="GO:0016020">
    <property type="term" value="C:membrane"/>
    <property type="evidence" value="ECO:0007669"/>
    <property type="project" value="UniProtKB-SubCell"/>
</dbReference>
<dbReference type="InterPro" id="IPR050372">
    <property type="entry name" value="Neurexin-related_CASP"/>
</dbReference>
<dbReference type="SMART" id="SM00181">
    <property type="entry name" value="EGF"/>
    <property type="match status" value="2"/>
</dbReference>
<dbReference type="CDD" id="cd00110">
    <property type="entry name" value="LamG"/>
    <property type="match status" value="4"/>
</dbReference>
<evidence type="ECO:0000256" key="2">
    <source>
        <dbReference type="ARBA" id="ARBA00022536"/>
    </source>
</evidence>
<evidence type="ECO:0000259" key="9">
    <source>
        <dbReference type="PROSITE" id="PS50025"/>
    </source>
</evidence>
<feature type="domain" description="EGF-like" evidence="10">
    <location>
        <begin position="708"/>
        <end position="745"/>
    </location>
</feature>
<dbReference type="PROSITE" id="PS50025">
    <property type="entry name" value="LAM_G_DOMAIN"/>
    <property type="match status" value="3"/>
</dbReference>
<dbReference type="InterPro" id="IPR001791">
    <property type="entry name" value="Laminin_G"/>
</dbReference>
<evidence type="ECO:0000256" key="6">
    <source>
        <dbReference type="ARBA" id="ARBA00023157"/>
    </source>
</evidence>
<dbReference type="PANTHER" id="PTHR15036">
    <property type="entry name" value="PIKACHURIN-LIKE PROTEIN"/>
    <property type="match status" value="1"/>
</dbReference>
<evidence type="ECO:0000256" key="8">
    <source>
        <dbReference type="SAM" id="Phobius"/>
    </source>
</evidence>
<evidence type="ECO:0000256" key="3">
    <source>
        <dbReference type="ARBA" id="ARBA00022692"/>
    </source>
</evidence>
<evidence type="ECO:0000256" key="7">
    <source>
        <dbReference type="PROSITE-ProRule" id="PRU00076"/>
    </source>
</evidence>
<dbReference type="OrthoDB" id="6275838at2759"/>
<gene>
    <name evidence="11" type="ORF">OESDEN_04364</name>
</gene>
<keyword evidence="3 8" id="KW-0812">Transmembrane</keyword>
<protein>
    <submittedName>
        <fullName evidence="11">Laminin G domain protein</fullName>
    </submittedName>
</protein>
<keyword evidence="2 7" id="KW-0245">EGF-like domain</keyword>
<dbReference type="Pfam" id="PF00008">
    <property type="entry name" value="EGF"/>
    <property type="match status" value="1"/>
</dbReference>
<organism evidence="11 12">
    <name type="scientific">Oesophagostomum dentatum</name>
    <name type="common">Nodular worm</name>
    <dbReference type="NCBI Taxonomy" id="61180"/>
    <lineage>
        <taxon>Eukaryota</taxon>
        <taxon>Metazoa</taxon>
        <taxon>Ecdysozoa</taxon>
        <taxon>Nematoda</taxon>
        <taxon>Chromadorea</taxon>
        <taxon>Rhabditida</taxon>
        <taxon>Rhabditina</taxon>
        <taxon>Rhabditomorpha</taxon>
        <taxon>Strongyloidea</taxon>
        <taxon>Strongylidae</taxon>
        <taxon>Oesophagostomum</taxon>
    </lineage>
</organism>
<dbReference type="InterPro" id="IPR013320">
    <property type="entry name" value="ConA-like_dom_sf"/>
</dbReference>
<feature type="domain" description="Laminin G" evidence="9">
    <location>
        <begin position="774"/>
        <end position="905"/>
    </location>
</feature>
<keyword evidence="4 8" id="KW-1133">Transmembrane helix</keyword>
<evidence type="ECO:0000256" key="5">
    <source>
        <dbReference type="ARBA" id="ARBA00023136"/>
    </source>
</evidence>
<evidence type="ECO:0000313" key="11">
    <source>
        <dbReference type="EMBL" id="KHJ95687.1"/>
    </source>
</evidence>
<dbReference type="SUPFAM" id="SSF49899">
    <property type="entry name" value="Concanavalin A-like lectins/glucanases"/>
    <property type="match status" value="4"/>
</dbReference>
<dbReference type="Proteomes" id="UP000053660">
    <property type="component" value="Unassembled WGS sequence"/>
</dbReference>
<dbReference type="EMBL" id="KN549882">
    <property type="protein sequence ID" value="KHJ95687.1"/>
    <property type="molecule type" value="Genomic_DNA"/>
</dbReference>
<dbReference type="CDD" id="cd00053">
    <property type="entry name" value="EGF"/>
    <property type="match status" value="1"/>
</dbReference>
<evidence type="ECO:0000313" key="12">
    <source>
        <dbReference type="Proteomes" id="UP000053660"/>
    </source>
</evidence>
<accession>A0A0B1TIR5</accession>
<keyword evidence="12" id="KW-1185">Reference proteome</keyword>
<comment type="caution">
    <text evidence="7">Lacks conserved residue(s) required for the propagation of feature annotation.</text>
</comment>
<keyword evidence="5 8" id="KW-0472">Membrane</keyword>
<dbReference type="PANTHER" id="PTHR15036:SF89">
    <property type="entry name" value="NEUREXIN 1, ISOFORM F"/>
    <property type="match status" value="1"/>
</dbReference>
<feature type="domain" description="Laminin G" evidence="9">
    <location>
        <begin position="134"/>
        <end position="313"/>
    </location>
</feature>
<reference evidence="11 12" key="1">
    <citation type="submission" date="2014-03" db="EMBL/GenBank/DDBJ databases">
        <title>Draft genome of the hookworm Oesophagostomum dentatum.</title>
        <authorList>
            <person name="Mitreva M."/>
        </authorList>
    </citation>
    <scope>NUCLEOTIDE SEQUENCE [LARGE SCALE GENOMIC DNA]</scope>
    <source>
        <strain evidence="11 12">OD-Hann</strain>
    </source>
</reference>
<evidence type="ECO:0000259" key="10">
    <source>
        <dbReference type="PROSITE" id="PS50026"/>
    </source>
</evidence>
<dbReference type="Gene3D" id="2.60.120.200">
    <property type="match status" value="5"/>
</dbReference>
<sequence>MKFWCGILEQCLIFYVSSVAYLLFSQIFSSISLGRLIKRLTLSVDGRKDEIRQYAPELDWIGHSFAFLGSVPLDRHVPGITKGAFRGCMKQVKYDADAQRILFVTLADQGFGGSIIKTGGELSFSCKSPTQPPDVLSFHTASSFIALPKWGAMASGTFHFRATVKDGLILFHGNMGRDASDYVAFELIDGHLHMIINLGSGAVRLQTTARRVTDGSGWHSVHLERIGRTGSVIVDSVKTDFSTPGVSSNLIVDDPIYLGWVPNATVSYPSAVWSISLQKGFIGCVKNFRVNGISARIASVFEKSNATGITIGCPPPPPESPCASNPCHNFGRCEAFQNTFTCDCAETNKDGPTCNLEPTVVELTGERFLHILPYTLESEAETVEIRFRTDYSRGVLLNTKSNTAANNQLLVFLNESSLGVLLKHSAGEHIFRWGKGVSDNRWHFMRLKRRGEKILLYLDGKWQQNNYLPSSIPLKIDEISGGIGFQRANGSLAEPFRGSVSRMMFNGIDLLERLKREGKMSKEGKGQRNIRPKQSSVSFINTTGYAVLSHKIASSHTGTLRVSFKFQTLIRNALLLASYSAEKNTSFLIELVKARIRITYETKKGQLLVESPLLPNHQHLSDMRWHTMLFYQEERSSLFMLLVDNTTVVAESDLVPELTGMISIGGAPPSAPLARSGFRGCLAGFRINDKAIDVFDDSDDKKDVVRGPLARCSPGACSNRGRCIQQWNSIRCDCSLTAHAGDRCQDGQFLEIRYSFLGYNQAMADTETPAAATTASFSAPSAIYFEYPMGERPSTSRDYMLFAFRTTRSAGVLISIDCADDGFLQIKYNLGSREHHFGYFAHKVNDNKKHTVRIHRNESNVTLQIDGRPPVRYRPKGSDDLVTLNMQWRVSLGAALNSRHTDSRR</sequence>
<feature type="transmembrane region" description="Helical" evidence="8">
    <location>
        <begin position="12"/>
        <end position="33"/>
    </location>
</feature>
<name>A0A0B1TIR5_OESDE</name>
<dbReference type="Gene3D" id="2.10.25.10">
    <property type="entry name" value="Laminin"/>
    <property type="match status" value="2"/>
</dbReference>
<proteinExistence type="predicted"/>
<dbReference type="SMART" id="SM00282">
    <property type="entry name" value="LamG"/>
    <property type="match status" value="4"/>
</dbReference>
<comment type="subcellular location">
    <subcellularLocation>
        <location evidence="1">Membrane</location>
    </subcellularLocation>
</comment>
<dbReference type="FunFam" id="2.10.25.10:FF:000015">
    <property type="entry name" value="neurexin-1 isoform X1"/>
    <property type="match status" value="1"/>
</dbReference>
<keyword evidence="6" id="KW-1015">Disulfide bond</keyword>
<feature type="domain" description="Laminin G" evidence="9">
    <location>
        <begin position="535"/>
        <end position="712"/>
    </location>
</feature>